<dbReference type="Gene3D" id="1.10.530.40">
    <property type="match status" value="1"/>
</dbReference>
<accession>A0A941DH12</accession>
<evidence type="ECO:0000256" key="1">
    <source>
        <dbReference type="ARBA" id="ARBA00000632"/>
    </source>
</evidence>
<name>A0A941DH12_9BURK</name>
<dbReference type="GO" id="GO:0009253">
    <property type="term" value="P:peptidoglycan catabolic process"/>
    <property type="evidence" value="ECO:0007669"/>
    <property type="project" value="InterPro"/>
</dbReference>
<dbReference type="GO" id="GO:0016998">
    <property type="term" value="P:cell wall macromolecule catabolic process"/>
    <property type="evidence" value="ECO:0007669"/>
    <property type="project" value="InterPro"/>
</dbReference>
<comment type="similarity">
    <text evidence="6">Belongs to the glycosyl hydrolase 24 family.</text>
</comment>
<dbReference type="InterPro" id="IPR051018">
    <property type="entry name" value="Bacteriophage_GH24"/>
</dbReference>
<dbReference type="InterPro" id="IPR034690">
    <property type="entry name" value="Endolysin_T4_type"/>
</dbReference>
<keyword evidence="7" id="KW-0472">Membrane</keyword>
<dbReference type="CDD" id="cd16900">
    <property type="entry name" value="endolysin_R21-like"/>
    <property type="match status" value="1"/>
</dbReference>
<sequence>MTDATIKQRLIAKIGAGSLALLVPLVMFFEGTVTKTYKDPIGVITACVGHTGPELKIGQTFTPEQCQEMLYADLLKHSSDIDCIKRPLTDGQKAAFISFGFNVGKEKLCKSTLAKRANAGDMVGACNELMRWTLAGGKELPGLVKRREAERKLCLT</sequence>
<keyword evidence="7" id="KW-0812">Transmembrane</keyword>
<evidence type="ECO:0000256" key="5">
    <source>
        <dbReference type="ARBA" id="ARBA00023295"/>
    </source>
</evidence>
<protein>
    <recommendedName>
        <fullName evidence="6">Lysozyme</fullName>
        <ecNumber evidence="6">3.2.1.17</ecNumber>
    </recommendedName>
</protein>
<dbReference type="InterPro" id="IPR023346">
    <property type="entry name" value="Lysozyme-like_dom_sf"/>
</dbReference>
<dbReference type="GO" id="GO:0042742">
    <property type="term" value="P:defense response to bacterium"/>
    <property type="evidence" value="ECO:0007669"/>
    <property type="project" value="UniProtKB-KW"/>
</dbReference>
<comment type="catalytic activity">
    <reaction evidence="1 6">
        <text>Hydrolysis of (1-&gt;4)-beta-linkages between N-acetylmuramic acid and N-acetyl-D-glucosamine residues in a peptidoglycan and between N-acetyl-D-glucosamine residues in chitodextrins.</text>
        <dbReference type="EC" id="3.2.1.17"/>
    </reaction>
</comment>
<evidence type="ECO:0000313" key="8">
    <source>
        <dbReference type="EMBL" id="MBR7747468.1"/>
    </source>
</evidence>
<gene>
    <name evidence="8" type="ORF">KDM92_12820</name>
</gene>
<reference evidence="8 9" key="1">
    <citation type="submission" date="2021-04" db="EMBL/GenBank/DDBJ databases">
        <title>novel species isolated from subtropical streams in China.</title>
        <authorList>
            <person name="Lu H."/>
        </authorList>
    </citation>
    <scope>NUCLEOTIDE SEQUENCE [LARGE SCALE GENOMIC DNA]</scope>
    <source>
        <strain evidence="8 9">BYS107W</strain>
    </source>
</reference>
<evidence type="ECO:0000256" key="7">
    <source>
        <dbReference type="SAM" id="Phobius"/>
    </source>
</evidence>
<dbReference type="GO" id="GO:0003796">
    <property type="term" value="F:lysozyme activity"/>
    <property type="evidence" value="ECO:0007669"/>
    <property type="project" value="UniProtKB-EC"/>
</dbReference>
<keyword evidence="5 6" id="KW-0326">Glycosidase</keyword>
<dbReference type="Proteomes" id="UP000680158">
    <property type="component" value="Unassembled WGS sequence"/>
</dbReference>
<dbReference type="EC" id="3.2.1.17" evidence="6"/>
<dbReference type="PANTHER" id="PTHR38107">
    <property type="match status" value="1"/>
</dbReference>
<dbReference type="EMBL" id="JAGSPM010000007">
    <property type="protein sequence ID" value="MBR7747468.1"/>
    <property type="molecule type" value="Genomic_DNA"/>
</dbReference>
<dbReference type="InterPro" id="IPR002196">
    <property type="entry name" value="Glyco_hydro_24"/>
</dbReference>
<evidence type="ECO:0000256" key="4">
    <source>
        <dbReference type="ARBA" id="ARBA00022801"/>
    </source>
</evidence>
<keyword evidence="7" id="KW-1133">Transmembrane helix</keyword>
<evidence type="ECO:0000256" key="6">
    <source>
        <dbReference type="RuleBase" id="RU003788"/>
    </source>
</evidence>
<keyword evidence="9" id="KW-1185">Reference proteome</keyword>
<comment type="caution">
    <text evidence="8">The sequence shown here is derived from an EMBL/GenBank/DDBJ whole genome shotgun (WGS) entry which is preliminary data.</text>
</comment>
<keyword evidence="2 6" id="KW-0929">Antimicrobial</keyword>
<feature type="transmembrane region" description="Helical" evidence="7">
    <location>
        <begin position="12"/>
        <end position="29"/>
    </location>
</feature>
<organism evidence="8 9">
    <name type="scientific">Undibacterium baiyunense</name>
    <dbReference type="NCBI Taxonomy" id="2828731"/>
    <lineage>
        <taxon>Bacteria</taxon>
        <taxon>Pseudomonadati</taxon>
        <taxon>Pseudomonadota</taxon>
        <taxon>Betaproteobacteria</taxon>
        <taxon>Burkholderiales</taxon>
        <taxon>Oxalobacteraceae</taxon>
        <taxon>Undibacterium</taxon>
    </lineage>
</organism>
<dbReference type="SUPFAM" id="SSF53955">
    <property type="entry name" value="Lysozyme-like"/>
    <property type="match status" value="1"/>
</dbReference>
<evidence type="ECO:0000256" key="2">
    <source>
        <dbReference type="ARBA" id="ARBA00022529"/>
    </source>
</evidence>
<dbReference type="HAMAP" id="MF_04110">
    <property type="entry name" value="ENDOLYSIN_T4"/>
    <property type="match status" value="1"/>
</dbReference>
<keyword evidence="3 6" id="KW-0081">Bacteriolytic enzyme</keyword>
<dbReference type="InterPro" id="IPR023347">
    <property type="entry name" value="Lysozyme_dom_sf"/>
</dbReference>
<dbReference type="Pfam" id="PF00959">
    <property type="entry name" value="Phage_lysozyme"/>
    <property type="match status" value="1"/>
</dbReference>
<dbReference type="RefSeq" id="WP_212684858.1">
    <property type="nucleotide sequence ID" value="NZ_JAGSPM010000007.1"/>
</dbReference>
<evidence type="ECO:0000313" key="9">
    <source>
        <dbReference type="Proteomes" id="UP000680158"/>
    </source>
</evidence>
<dbReference type="AlphaFoldDB" id="A0A941DH12"/>
<dbReference type="PANTHER" id="PTHR38107:SF3">
    <property type="entry name" value="LYSOZYME RRRD-RELATED"/>
    <property type="match status" value="1"/>
</dbReference>
<dbReference type="GO" id="GO:0031640">
    <property type="term" value="P:killing of cells of another organism"/>
    <property type="evidence" value="ECO:0007669"/>
    <property type="project" value="UniProtKB-KW"/>
</dbReference>
<proteinExistence type="inferred from homology"/>
<keyword evidence="4 6" id="KW-0378">Hydrolase</keyword>
<evidence type="ECO:0000256" key="3">
    <source>
        <dbReference type="ARBA" id="ARBA00022638"/>
    </source>
</evidence>